<evidence type="ECO:0000259" key="8">
    <source>
        <dbReference type="Pfam" id="PF22672"/>
    </source>
</evidence>
<feature type="compositionally biased region" description="Acidic residues" evidence="2">
    <location>
        <begin position="1665"/>
        <end position="1676"/>
    </location>
</feature>
<evidence type="ECO:0000256" key="3">
    <source>
        <dbReference type="SAM" id="Phobius"/>
    </source>
</evidence>
<dbReference type="Gene3D" id="1.20.58.830">
    <property type="match status" value="3"/>
</dbReference>
<feature type="compositionally biased region" description="Polar residues" evidence="2">
    <location>
        <begin position="1119"/>
        <end position="1133"/>
    </location>
</feature>
<feature type="compositionally biased region" description="Basic and acidic residues" evidence="2">
    <location>
        <begin position="1688"/>
        <end position="1700"/>
    </location>
</feature>
<feature type="region of interest" description="Disordered" evidence="2">
    <location>
        <begin position="934"/>
        <end position="982"/>
    </location>
</feature>
<dbReference type="EMBL" id="KE124507">
    <property type="protein sequence ID" value="EWC77307.1"/>
    <property type="molecule type" value="Genomic_DNA"/>
</dbReference>
<dbReference type="Gene3D" id="1.20.58.1930">
    <property type="match status" value="1"/>
</dbReference>
<dbReference type="InterPro" id="IPR042202">
    <property type="entry name" value="Duffy-ag-bd_sf"/>
</dbReference>
<dbReference type="InterPro" id="IPR054595">
    <property type="entry name" value="DBL_C"/>
</dbReference>
<feature type="domain" description="Plasmodium falciparum erythrocyte membrane protein-1 N-terminal segment" evidence="6">
    <location>
        <begin position="19"/>
        <end position="53"/>
    </location>
</feature>
<evidence type="ECO:0000256" key="2">
    <source>
        <dbReference type="SAM" id="MobiDB-lite"/>
    </source>
</evidence>
<evidence type="ECO:0008006" key="11">
    <source>
        <dbReference type="Google" id="ProtNLM"/>
    </source>
</evidence>
<feature type="domain" description="Duffy-binding-like" evidence="8">
    <location>
        <begin position="1230"/>
        <end position="1391"/>
    </location>
</feature>
<feature type="compositionally biased region" description="Acidic residues" evidence="2">
    <location>
        <begin position="795"/>
        <end position="826"/>
    </location>
</feature>
<sequence>MEPAQHGRGGNDYSSAKNAKELLDQIGEKIQQQAHEAAKQYYDYLHGDLSQATFRANDGSIKVPAPPDACQLHHTVHTNVTSGRGREYPCANRSEVRFSDTQGAECDNRKIRDNDKKTGGACAPYRRLHICDYNLENINDYNNINNHTLLVDVCLAAKHEGESLKGYHGKHQLTYLGYHSQLCTELARSFADIGDIIRGKDLYRRDKKKDKLQDNLKKIFGIIYDEVTRGKTNEKKEEIERRYGQDGQNFYQLREDWWALNRDQVWKALICHAPTDAEYFRKTACGGGKGTQGRCRCVIGDVPTYFDYVPQFLRWFEEWAEDFCRKRKKQLEKAKKFCRGDEGMGEVKYCDLNGYDCKRTAKGEKRFVQGDDCYNCSVTCNPFGPWIDNQKQEFEKQRNKYQNEISSNSRRKRSIGSDTYKGYDEQFYKIFRGTYGDVDTFLELLCNETACQSQPYDEGRLISINFKKNEKYDIFSHTEYCQACPWCGMDCPSNGTCTKKEDSTCQQQMSEKEYDSKNKTDIPILTPDKSQKNILQKYKNFCKNGEKSVIDGGQIKKWQCYYDENKENGEEKNNCIDGEWEKFAQDKTFRSYYYFFWIWVHDMLHDSVEWKRELSKCINNNTNGNRCRNGCNRDCKCYESWAQQKQTEWEKIVKHFYTQKGFDSEGHNNIHSSFNLHMTHDVVLELLLKEGNLLQNIKDVHGDTEDIKHIEALLDEEKKKNQVEAAGTDNQNKTTIDKLLKHEKGEANKCTSIHNDNTCSKKPPKPVSKPEDPARSAETVPSPQTPDDSSHDVADSEDEEDDDEDDLDAEAASEGESEEPVEDTEGTGDTTENTEQVEVEKVNPCQIVTNLFKDVTTLTNACSTKYGKDAPVSWKCIPSGKPSDTTGKSGTTSGGSGDNTGSSGEPTGGSICVPPRRRKLYIKKIVDWAESQSKTVTSVNGDGNGSQEVVSVNGASESGNQGSRSGSSSSSSSDSSQGKDAASTETTLSSLLRQAFIESAAVETFFLWHKFKEQWRLQKQEEQQRQRESEGLDFPFLGGSPQPLSPLPVSNSDEDPQKKLEKGVIPEEFKRQMFYTLGDYKDILDGKNIVVDLLSGSSGSDKEIAQREEKIKDTIQTFFQNGDSQPPSVNQTPSDKRKSWWDKNGQHIWNGMVCALTYDTNSGGAGTTIEKVNAANDGKDLFDTLKTQYQYDQVKLKEENSGGKKNNDTIQPPTLKQFTSRPPYFRYLEEWGETFCKERKKRLEKIEGECKVDENIGGHGNEKKPKCSCYGENCDDQLKDDPSNFPDLWCQDCGKYCRSYRKWIERKGKEFEKQKKAYNEQKNNYVNEHNDAKSKSGDIYDEYFVGKLSNVYTSIKLFLENLGSCKKDSGEGNGKDNKIFDEKGDTFQHAKHCKPCPEFKIKCENCKSSGGTQKKCNGKKGNDYITAKDIGNGGNSTEILDMLVSDNSGNGSQNDLKDCIKAGIFKGIREDKWKCRNVCGYVVCKQEKGNGKPNGENPIITIRGLVEHWVHNFLDDYKKIKHKISHCKENDEKNICKKDCQNKCKCVKNWIDQKKDEWKKIKERFLEQYKDERDEYFNLRSCLEDFESRPEFKNAIKPCDFDKFKGSCGLNGDASSKEGKKNEINDVIDCLIKKLENLRTKMTACQDQHQTAENPEIPCPTPPLVEDEEEIPEENPVDQQPGFCPKVQETKETVVEKETCDVVDPGGDGKPKGDQDSTPAEETEQTNVINPEKEAPRTPKVPTPHKPPRRKPPPQLLDDPLLKTALMSSTIMWSIGIGFAAFTYFFLKVNGSIYIWMFWMWIKK</sequence>
<evidence type="ECO:0000259" key="4">
    <source>
        <dbReference type="Pfam" id="PF03011"/>
    </source>
</evidence>
<feature type="region of interest" description="Disordered" evidence="2">
    <location>
        <begin position="1647"/>
        <end position="1758"/>
    </location>
</feature>
<dbReference type="InterPro" id="IPR008602">
    <property type="entry name" value="Duffy-antigen-binding"/>
</dbReference>
<feature type="compositionally biased region" description="Low complexity" evidence="2">
    <location>
        <begin position="1035"/>
        <end position="1050"/>
    </location>
</feature>
<dbReference type="SUPFAM" id="SSF140924">
    <property type="entry name" value="Duffy binding domain-like"/>
    <property type="match status" value="4"/>
</dbReference>
<feature type="domain" description="Cysteine-rich interdomain region 1 gamma" evidence="7">
    <location>
        <begin position="1439"/>
        <end position="1488"/>
    </location>
</feature>
<gene>
    <name evidence="9" type="ORF">C923_02025</name>
</gene>
<dbReference type="Pfam" id="PF05424">
    <property type="entry name" value="Duffy_binding"/>
    <property type="match status" value="2"/>
</dbReference>
<dbReference type="GO" id="GO:0016020">
    <property type="term" value="C:membrane"/>
    <property type="evidence" value="ECO:0007669"/>
    <property type="project" value="InterPro"/>
</dbReference>
<dbReference type="FunFam" id="1.20.1310.20:FF:000001">
    <property type="entry name" value="Erythrocyte membrane protein 1, PfEMP1"/>
    <property type="match status" value="1"/>
</dbReference>
<dbReference type="FunFam" id="1.20.58.830:FF:000003">
    <property type="entry name" value="Erythrocyte membrane protein 1, PfEMP1"/>
    <property type="match status" value="1"/>
</dbReference>
<protein>
    <recommendedName>
        <fullName evidence="11">Erythrocyte membrane protein 1, PfEMP1</fullName>
    </recommendedName>
</protein>
<feature type="domain" description="Duffy-antigen binding" evidence="5">
    <location>
        <begin position="911"/>
        <end position="1175"/>
    </location>
</feature>
<feature type="domain" description="Duffy-binding-like" evidence="4">
    <location>
        <begin position="595"/>
        <end position="757"/>
    </location>
</feature>
<feature type="region of interest" description="Disordered" evidence="2">
    <location>
        <begin position="1019"/>
        <end position="1060"/>
    </location>
</feature>
<feature type="domain" description="Duffy-binding-like" evidence="4">
    <location>
        <begin position="1505"/>
        <end position="1651"/>
    </location>
</feature>
<feature type="compositionally biased region" description="Low complexity" evidence="2">
    <location>
        <begin position="879"/>
        <end position="891"/>
    </location>
</feature>
<keyword evidence="1" id="KW-0175">Coiled coil</keyword>
<dbReference type="Pfam" id="PF22672">
    <property type="entry name" value="DBL_C"/>
    <property type="match status" value="2"/>
</dbReference>
<feature type="compositionally biased region" description="Basic and acidic residues" evidence="2">
    <location>
        <begin position="1019"/>
        <end position="1030"/>
    </location>
</feature>
<dbReference type="Pfam" id="PF03011">
    <property type="entry name" value="PFEMP"/>
    <property type="match status" value="2"/>
</dbReference>
<feature type="coiled-coil region" evidence="1">
    <location>
        <begin position="1304"/>
        <end position="1335"/>
    </location>
</feature>
<reference evidence="9 10" key="1">
    <citation type="submission" date="2013-02" db="EMBL/GenBank/DDBJ databases">
        <title>The Genome Sequence of Plasmodium falciparum UGT5.1.</title>
        <authorList>
            <consortium name="The Broad Institute Genome Sequencing Platform"/>
            <consortium name="The Broad Institute Genome Sequencing Center for Infectious Disease"/>
            <person name="Neafsey D."/>
            <person name="Cheeseman I."/>
            <person name="Volkman S."/>
            <person name="Adams J."/>
            <person name="Walker B."/>
            <person name="Young S.K."/>
            <person name="Zeng Q."/>
            <person name="Gargeya S."/>
            <person name="Fitzgerald M."/>
            <person name="Haas B."/>
            <person name="Abouelleil A."/>
            <person name="Alvarado L."/>
            <person name="Arachchi H.M."/>
            <person name="Berlin A.M."/>
            <person name="Chapman S.B."/>
            <person name="Dewar J."/>
            <person name="Goldberg J."/>
            <person name="Griggs A."/>
            <person name="Gujja S."/>
            <person name="Hansen M."/>
            <person name="Howarth C."/>
            <person name="Imamovic A."/>
            <person name="Larimer J."/>
            <person name="McCowan C."/>
            <person name="Murphy C."/>
            <person name="Neiman D."/>
            <person name="Pearson M."/>
            <person name="Priest M."/>
            <person name="Roberts A."/>
            <person name="Saif S."/>
            <person name="Shea T."/>
            <person name="Sisk P."/>
            <person name="Sykes S."/>
            <person name="Wortman J."/>
            <person name="Nusbaum C."/>
            <person name="Birren B."/>
        </authorList>
    </citation>
    <scope>NUCLEOTIDE SEQUENCE [LARGE SCALE GENOMIC DNA]</scope>
    <source>
        <strain evidence="9 10">UGT5.1</strain>
    </source>
</reference>
<evidence type="ECO:0000313" key="9">
    <source>
        <dbReference type="EMBL" id="EWC77307.1"/>
    </source>
</evidence>
<keyword evidence="3" id="KW-1133">Transmembrane helix</keyword>
<keyword evidence="3" id="KW-0472">Membrane</keyword>
<dbReference type="Proteomes" id="UP000030697">
    <property type="component" value="Unassembled WGS sequence"/>
</dbReference>
<dbReference type="Gene3D" id="1.20.1310.20">
    <property type="entry name" value="Duffy-antigen binding domain"/>
    <property type="match status" value="2"/>
</dbReference>
<feature type="compositionally biased region" description="Polar residues" evidence="2">
    <location>
        <begin position="749"/>
        <end position="758"/>
    </location>
</feature>
<evidence type="ECO:0000259" key="5">
    <source>
        <dbReference type="Pfam" id="PF05424"/>
    </source>
</evidence>
<name>W7JEF2_PLAFA</name>
<dbReference type="Pfam" id="PF15447">
    <property type="entry name" value="NTS"/>
    <property type="match status" value="1"/>
</dbReference>
<feature type="compositionally biased region" description="Low complexity" evidence="2">
    <location>
        <begin position="956"/>
        <end position="978"/>
    </location>
</feature>
<feature type="transmembrane region" description="Helical" evidence="3">
    <location>
        <begin position="1771"/>
        <end position="1799"/>
    </location>
</feature>
<feature type="domain" description="Duffy-binding-like" evidence="8">
    <location>
        <begin position="318"/>
        <end position="479"/>
    </location>
</feature>
<feature type="domain" description="Duffy-antigen binding" evidence="5">
    <location>
        <begin position="120"/>
        <end position="314"/>
    </location>
</feature>
<feature type="region of interest" description="Disordered" evidence="2">
    <location>
        <begin position="1119"/>
        <end position="1139"/>
    </location>
</feature>
<keyword evidence="3" id="KW-0812">Transmembrane</keyword>
<feature type="region of interest" description="Disordered" evidence="2">
    <location>
        <begin position="869"/>
        <end position="913"/>
    </location>
</feature>
<dbReference type="GO" id="GO:0046789">
    <property type="term" value="F:host cell surface receptor binding"/>
    <property type="evidence" value="ECO:0007669"/>
    <property type="project" value="InterPro"/>
</dbReference>
<organism evidence="9 10">
    <name type="scientific">Plasmodium falciparum UGT5.1</name>
    <dbReference type="NCBI Taxonomy" id="1237627"/>
    <lineage>
        <taxon>Eukaryota</taxon>
        <taxon>Sar</taxon>
        <taxon>Alveolata</taxon>
        <taxon>Apicomplexa</taxon>
        <taxon>Aconoidasida</taxon>
        <taxon>Haemosporida</taxon>
        <taxon>Plasmodiidae</taxon>
        <taxon>Plasmodium</taxon>
        <taxon>Plasmodium (Laverania)</taxon>
    </lineage>
</organism>
<dbReference type="InterPro" id="IPR004258">
    <property type="entry name" value="DBL"/>
</dbReference>
<accession>W7JEF2</accession>
<evidence type="ECO:0000256" key="1">
    <source>
        <dbReference type="SAM" id="Coils"/>
    </source>
</evidence>
<dbReference type="InterPro" id="IPR041480">
    <property type="entry name" value="CIDR1_gamma"/>
</dbReference>
<dbReference type="FunFam" id="1.20.58.830:FF:000001">
    <property type="entry name" value="Erythrocyte membrane protein 1, PfEMP1"/>
    <property type="match status" value="1"/>
</dbReference>
<feature type="region of interest" description="Disordered" evidence="2">
    <location>
        <begin position="747"/>
        <end position="839"/>
    </location>
</feature>
<dbReference type="FunFam" id="1.20.58.1930:FF:000001">
    <property type="entry name" value="Erythrocyte membrane protein 1, PfEMP1"/>
    <property type="match status" value="1"/>
</dbReference>
<evidence type="ECO:0000259" key="6">
    <source>
        <dbReference type="Pfam" id="PF15447"/>
    </source>
</evidence>
<dbReference type="Pfam" id="PF18562">
    <property type="entry name" value="CIDR1_gamma"/>
    <property type="match status" value="1"/>
</dbReference>
<evidence type="ECO:0000313" key="10">
    <source>
        <dbReference type="Proteomes" id="UP000030697"/>
    </source>
</evidence>
<feature type="compositionally biased region" description="Polar residues" evidence="2">
    <location>
        <begin position="934"/>
        <end position="955"/>
    </location>
</feature>
<proteinExistence type="predicted"/>
<evidence type="ECO:0000259" key="7">
    <source>
        <dbReference type="Pfam" id="PF18562"/>
    </source>
</evidence>
<dbReference type="InterPro" id="IPR029210">
    <property type="entry name" value="PfEMP1_NTS"/>
</dbReference>